<proteinExistence type="predicted"/>
<evidence type="ECO:0000313" key="2">
    <source>
        <dbReference type="Proteomes" id="UP000789702"/>
    </source>
</evidence>
<dbReference type="Proteomes" id="UP000789702">
    <property type="component" value="Unassembled WGS sequence"/>
</dbReference>
<protein>
    <submittedName>
        <fullName evidence="1">15862_t:CDS:1</fullName>
    </submittedName>
</protein>
<accession>A0ACA9JV76</accession>
<reference evidence="1" key="1">
    <citation type="submission" date="2021-06" db="EMBL/GenBank/DDBJ databases">
        <authorList>
            <person name="Kallberg Y."/>
            <person name="Tangrot J."/>
            <person name="Rosling A."/>
        </authorList>
    </citation>
    <scope>NUCLEOTIDE SEQUENCE</scope>
    <source>
        <strain evidence="1">IL203A</strain>
    </source>
</reference>
<dbReference type="EMBL" id="CAJVPU010000016">
    <property type="protein sequence ID" value="CAG8437952.1"/>
    <property type="molecule type" value="Genomic_DNA"/>
</dbReference>
<gene>
    <name evidence="1" type="ORF">DHETER_LOCUS42</name>
</gene>
<evidence type="ECO:0000313" key="1">
    <source>
        <dbReference type="EMBL" id="CAG8437952.1"/>
    </source>
</evidence>
<keyword evidence="2" id="KW-1185">Reference proteome</keyword>
<comment type="caution">
    <text evidence="1">The sequence shown here is derived from an EMBL/GenBank/DDBJ whole genome shotgun (WGS) entry which is preliminary data.</text>
</comment>
<sequence length="45" mass="5159">MNNCNYMTNNLCDILNIFSNIRVPIICQLSQCYYGVDIIDISSLL</sequence>
<name>A0ACA9JV76_9GLOM</name>
<organism evidence="1 2">
    <name type="scientific">Dentiscutata heterogama</name>
    <dbReference type="NCBI Taxonomy" id="1316150"/>
    <lineage>
        <taxon>Eukaryota</taxon>
        <taxon>Fungi</taxon>
        <taxon>Fungi incertae sedis</taxon>
        <taxon>Mucoromycota</taxon>
        <taxon>Glomeromycotina</taxon>
        <taxon>Glomeromycetes</taxon>
        <taxon>Diversisporales</taxon>
        <taxon>Gigasporaceae</taxon>
        <taxon>Dentiscutata</taxon>
    </lineage>
</organism>